<dbReference type="EMBL" id="JANAWD010000630">
    <property type="protein sequence ID" value="KAJ3477109.1"/>
    <property type="molecule type" value="Genomic_DNA"/>
</dbReference>
<feature type="compositionally biased region" description="Polar residues" evidence="1">
    <location>
        <begin position="185"/>
        <end position="202"/>
    </location>
</feature>
<name>A0AAD5UUT7_9APHY</name>
<organism evidence="2 3">
    <name type="scientific">Meripilus lineatus</name>
    <dbReference type="NCBI Taxonomy" id="2056292"/>
    <lineage>
        <taxon>Eukaryota</taxon>
        <taxon>Fungi</taxon>
        <taxon>Dikarya</taxon>
        <taxon>Basidiomycota</taxon>
        <taxon>Agaricomycotina</taxon>
        <taxon>Agaricomycetes</taxon>
        <taxon>Polyporales</taxon>
        <taxon>Meripilaceae</taxon>
        <taxon>Meripilus</taxon>
    </lineage>
</organism>
<evidence type="ECO:0000256" key="1">
    <source>
        <dbReference type="SAM" id="MobiDB-lite"/>
    </source>
</evidence>
<feature type="compositionally biased region" description="Polar residues" evidence="1">
    <location>
        <begin position="116"/>
        <end position="136"/>
    </location>
</feature>
<feature type="region of interest" description="Disordered" evidence="1">
    <location>
        <begin position="702"/>
        <end position="723"/>
    </location>
</feature>
<dbReference type="Proteomes" id="UP001212997">
    <property type="component" value="Unassembled WGS sequence"/>
</dbReference>
<accession>A0AAD5UUT7</accession>
<feature type="compositionally biased region" description="Polar residues" evidence="1">
    <location>
        <begin position="229"/>
        <end position="245"/>
    </location>
</feature>
<feature type="compositionally biased region" description="Polar residues" evidence="1">
    <location>
        <begin position="164"/>
        <end position="176"/>
    </location>
</feature>
<keyword evidence="3" id="KW-1185">Reference proteome</keyword>
<evidence type="ECO:0000313" key="3">
    <source>
        <dbReference type="Proteomes" id="UP001212997"/>
    </source>
</evidence>
<dbReference type="AlphaFoldDB" id="A0AAD5UUT7"/>
<comment type="caution">
    <text evidence="2">The sequence shown here is derived from an EMBL/GenBank/DDBJ whole genome shotgun (WGS) entry which is preliminary data.</text>
</comment>
<feature type="region of interest" description="Disordered" evidence="1">
    <location>
        <begin position="98"/>
        <end position="289"/>
    </location>
</feature>
<gene>
    <name evidence="2" type="ORF">NLI96_g10692</name>
</gene>
<reference evidence="2" key="1">
    <citation type="submission" date="2022-07" db="EMBL/GenBank/DDBJ databases">
        <title>Genome Sequence of Physisporinus lineatus.</title>
        <authorList>
            <person name="Buettner E."/>
        </authorList>
    </citation>
    <scope>NUCLEOTIDE SEQUENCE</scope>
    <source>
        <strain evidence="2">VT162</strain>
    </source>
</reference>
<feature type="region of interest" description="Disordered" evidence="1">
    <location>
        <begin position="1"/>
        <end position="21"/>
    </location>
</feature>
<protein>
    <submittedName>
        <fullName evidence="2">Uncharacterized protein</fullName>
    </submittedName>
</protein>
<feature type="compositionally biased region" description="Low complexity" evidence="1">
    <location>
        <begin position="211"/>
        <end position="223"/>
    </location>
</feature>
<feature type="compositionally biased region" description="Polar residues" evidence="1">
    <location>
        <begin position="271"/>
        <end position="284"/>
    </location>
</feature>
<feature type="region of interest" description="Disordered" evidence="1">
    <location>
        <begin position="601"/>
        <end position="622"/>
    </location>
</feature>
<proteinExistence type="predicted"/>
<evidence type="ECO:0000313" key="2">
    <source>
        <dbReference type="EMBL" id="KAJ3477109.1"/>
    </source>
</evidence>
<sequence length="871" mass="96490">MPGQLLQLPQPPLRGSRDPDNQDVDAWYMPNYSIGSHLPENGYTVPVNDFSGLSLSDIPEFYPVQPPHLPYVSTNNQTLSSLGFNAYSADIRSPGWNPHSHISSAPTAFGPDVPLTPTTTGRPQLGSYPTSPSNPRTHLHSRDLSGDYTVPSSTPRSHNRVPSHSRLSPYAQTNPQVEKRPQPAPQSSNHHNQISLPTANNDKPQHPRSPQPKSSKSPASSSERPYECFTSSFPLQPQSGSSNSPLPIEAHLYEFPAQPSATQRPLALKVPSTTSRINRTQSKSSRSHRHCSATFAVDCSFNSGLPSTPGLVPLPKGVDASMKTKRRVDFRVGGVPGIKLTEALHENFALDNADEAVLPSESDRQIHLWISWPGYSGEDKGVYIRLRDGGDGQRISRRLFANRVATQVTKHLEKISKHPSTDAQWTLPKGKAAYDNVYMHHVSSAPSPPRYFVQLEVRIHSAPIAYCPTIKLLMLITDLRPSSWVRGTKQRSIQTPSYLWSDVEARRNVSPLPNLNHPSHPVIQPSCPTSYQGFSFIQDQRGSRLTRPSPHVPLVETLPQKNIITNMQSYREPEPKLAALPPMTRKPQRGEVSIMKGSTISVPQQPQTGRTDHRGPMSAMQPVRRTQPTYNAQVMQPMRLPAPAMPYPVQFVPVQAMVPVGYVIAGRPGSLPVAHPHAHPYPNCFPNQANPQQRPYSSLIPTEAQTPARPPSPPEPQRSMVPMPHELSPKARIHFTSGNKPGILVSKFQDEPFDWLDSPESPIACFEDLVEIPWLFTWPGYRTKGRKFKVRRNYALVDLAVEVCSALDGLFSDVAENSDGRSLAKQWTVGKQGIRRDQIYLVSFGMIANKGGLWAAEWEVVTQTPTSKASK</sequence>